<evidence type="ECO:0000313" key="7">
    <source>
        <dbReference type="Proteomes" id="UP000264002"/>
    </source>
</evidence>
<keyword evidence="3" id="KW-0804">Transcription</keyword>
<dbReference type="Proteomes" id="UP000264002">
    <property type="component" value="Unassembled WGS sequence"/>
</dbReference>
<accession>A0A372MF29</accession>
<protein>
    <submittedName>
        <fullName evidence="6">MurR/RpiR family transcriptional regulator</fullName>
    </submittedName>
</protein>
<dbReference type="InterPro" id="IPR035472">
    <property type="entry name" value="RpiR-like_SIS"/>
</dbReference>
<proteinExistence type="predicted"/>
<comment type="caution">
    <text evidence="6">The sequence shown here is derived from an EMBL/GenBank/DDBJ whole genome shotgun (WGS) entry which is preliminary data.</text>
</comment>
<name>A0A372MF29_9SPIR</name>
<dbReference type="PANTHER" id="PTHR30514:SF1">
    <property type="entry name" value="HTH-TYPE TRANSCRIPTIONAL REGULATOR HEXR-RELATED"/>
    <property type="match status" value="1"/>
</dbReference>
<reference evidence="6 7" key="2">
    <citation type="submission" date="2018-09" db="EMBL/GenBank/DDBJ databases">
        <title>Genome of Sphaerochaeta halotolerans strain 4-11.</title>
        <authorList>
            <person name="Nazina T.N."/>
            <person name="Sokolova D.S."/>
        </authorList>
    </citation>
    <scope>NUCLEOTIDE SEQUENCE [LARGE SCALE GENOMIC DNA]</scope>
    <source>
        <strain evidence="6 7">4-11</strain>
    </source>
</reference>
<sequence length="280" mass="31246">MQEVSAIYTIRSKYHTLSAKEKKIADFILEHPKESVNPSIEKLAERIGISESTMVRFARKLGYSGYQRFRIALARETIPRNEQLFETEVTEGEDVVDMVFKNAQQTLAETLLSIDRKAIKEIANLIAKAHSVFLMGLGGSNTLAQDAYHKLIRTGINCQYAADFHMQLMLASQATKDDVALIISHTGEGYDTLALAEELRNNGAKLLILTSNGRSPLAKLGDYVLPVRACCSRIVAESFSARITSLVLIDVLYVEILELLENSGVENLNKMRDVIAKRRI</sequence>
<dbReference type="PROSITE" id="PS51071">
    <property type="entry name" value="HTH_RPIR"/>
    <property type="match status" value="1"/>
</dbReference>
<dbReference type="InterPro" id="IPR001347">
    <property type="entry name" value="SIS_dom"/>
</dbReference>
<evidence type="ECO:0000313" key="6">
    <source>
        <dbReference type="EMBL" id="RFU94382.1"/>
    </source>
</evidence>
<dbReference type="CDD" id="cd05013">
    <property type="entry name" value="SIS_RpiR"/>
    <property type="match status" value="1"/>
</dbReference>
<feature type="domain" description="HTH rpiR-type" evidence="4">
    <location>
        <begin position="4"/>
        <end position="80"/>
    </location>
</feature>
<dbReference type="PROSITE" id="PS51464">
    <property type="entry name" value="SIS"/>
    <property type="match status" value="1"/>
</dbReference>
<dbReference type="GO" id="GO:0003677">
    <property type="term" value="F:DNA binding"/>
    <property type="evidence" value="ECO:0007669"/>
    <property type="project" value="UniProtKB-KW"/>
</dbReference>
<reference evidence="7" key="1">
    <citation type="submission" date="2018-08" db="EMBL/GenBank/DDBJ databases">
        <authorList>
            <person name="Grouzdev D.S."/>
            <person name="Krutkina M.S."/>
        </authorList>
    </citation>
    <scope>NUCLEOTIDE SEQUENCE [LARGE SCALE GENOMIC DNA]</scope>
    <source>
        <strain evidence="7">4-11</strain>
    </source>
</reference>
<dbReference type="InterPro" id="IPR009057">
    <property type="entry name" value="Homeodomain-like_sf"/>
</dbReference>
<evidence type="ECO:0000256" key="3">
    <source>
        <dbReference type="ARBA" id="ARBA00023163"/>
    </source>
</evidence>
<keyword evidence="1" id="KW-0805">Transcription regulation</keyword>
<dbReference type="SUPFAM" id="SSF53697">
    <property type="entry name" value="SIS domain"/>
    <property type="match status" value="1"/>
</dbReference>
<evidence type="ECO:0000259" key="5">
    <source>
        <dbReference type="PROSITE" id="PS51464"/>
    </source>
</evidence>
<dbReference type="RefSeq" id="WP_117330721.1">
    <property type="nucleotide sequence ID" value="NZ_QUWK01000009.1"/>
</dbReference>
<evidence type="ECO:0000256" key="2">
    <source>
        <dbReference type="ARBA" id="ARBA00023125"/>
    </source>
</evidence>
<keyword evidence="2" id="KW-0238">DNA-binding</keyword>
<dbReference type="Pfam" id="PF01380">
    <property type="entry name" value="SIS"/>
    <property type="match status" value="1"/>
</dbReference>
<gene>
    <name evidence="6" type="ORF">DYP60_09235</name>
</gene>
<dbReference type="AlphaFoldDB" id="A0A372MF29"/>
<dbReference type="SUPFAM" id="SSF46689">
    <property type="entry name" value="Homeodomain-like"/>
    <property type="match status" value="1"/>
</dbReference>
<dbReference type="GO" id="GO:0097367">
    <property type="term" value="F:carbohydrate derivative binding"/>
    <property type="evidence" value="ECO:0007669"/>
    <property type="project" value="InterPro"/>
</dbReference>
<evidence type="ECO:0000259" key="4">
    <source>
        <dbReference type="PROSITE" id="PS51071"/>
    </source>
</evidence>
<dbReference type="Gene3D" id="3.40.50.10490">
    <property type="entry name" value="Glucose-6-phosphate isomerase like protein, domain 1"/>
    <property type="match status" value="1"/>
</dbReference>
<dbReference type="PANTHER" id="PTHR30514">
    <property type="entry name" value="GLUCOKINASE"/>
    <property type="match status" value="1"/>
</dbReference>
<dbReference type="GO" id="GO:1901135">
    <property type="term" value="P:carbohydrate derivative metabolic process"/>
    <property type="evidence" value="ECO:0007669"/>
    <property type="project" value="InterPro"/>
</dbReference>
<dbReference type="OrthoDB" id="3684496at2"/>
<dbReference type="InterPro" id="IPR046348">
    <property type="entry name" value="SIS_dom_sf"/>
</dbReference>
<evidence type="ECO:0000256" key="1">
    <source>
        <dbReference type="ARBA" id="ARBA00023015"/>
    </source>
</evidence>
<dbReference type="GO" id="GO:0003700">
    <property type="term" value="F:DNA-binding transcription factor activity"/>
    <property type="evidence" value="ECO:0007669"/>
    <property type="project" value="InterPro"/>
</dbReference>
<dbReference type="Pfam" id="PF01418">
    <property type="entry name" value="HTH_6"/>
    <property type="match status" value="1"/>
</dbReference>
<organism evidence="6 7">
    <name type="scientific">Sphaerochaeta halotolerans</name>
    <dbReference type="NCBI Taxonomy" id="2293840"/>
    <lineage>
        <taxon>Bacteria</taxon>
        <taxon>Pseudomonadati</taxon>
        <taxon>Spirochaetota</taxon>
        <taxon>Spirochaetia</taxon>
        <taxon>Spirochaetales</taxon>
        <taxon>Sphaerochaetaceae</taxon>
        <taxon>Sphaerochaeta</taxon>
    </lineage>
</organism>
<dbReference type="EMBL" id="QUWK01000009">
    <property type="protein sequence ID" value="RFU94382.1"/>
    <property type="molecule type" value="Genomic_DNA"/>
</dbReference>
<dbReference type="InterPro" id="IPR000281">
    <property type="entry name" value="HTH_RpiR"/>
</dbReference>
<feature type="domain" description="SIS" evidence="5">
    <location>
        <begin position="122"/>
        <end position="262"/>
    </location>
</feature>
<dbReference type="InterPro" id="IPR047640">
    <property type="entry name" value="RpiR-like"/>
</dbReference>
<dbReference type="InterPro" id="IPR036388">
    <property type="entry name" value="WH-like_DNA-bd_sf"/>
</dbReference>
<keyword evidence="7" id="KW-1185">Reference proteome</keyword>
<dbReference type="Gene3D" id="1.10.10.10">
    <property type="entry name" value="Winged helix-like DNA-binding domain superfamily/Winged helix DNA-binding domain"/>
    <property type="match status" value="1"/>
</dbReference>